<dbReference type="InterPro" id="IPR043769">
    <property type="entry name" value="DUF5715"/>
</dbReference>
<dbReference type="STRING" id="1122991.GCA_000613445_00753"/>
<dbReference type="EMBL" id="QJJX01000040">
    <property type="protein sequence ID" value="PXX19436.1"/>
    <property type="molecule type" value="Genomic_DNA"/>
</dbReference>
<feature type="compositionally biased region" description="Polar residues" evidence="1">
    <location>
        <begin position="41"/>
        <end position="55"/>
    </location>
</feature>
<dbReference type="Proteomes" id="UP000248314">
    <property type="component" value="Unassembled WGS sequence"/>
</dbReference>
<feature type="region of interest" description="Disordered" evidence="1">
    <location>
        <begin position="33"/>
        <end position="55"/>
    </location>
</feature>
<evidence type="ECO:0000313" key="2">
    <source>
        <dbReference type="EMBL" id="PXX19436.1"/>
    </source>
</evidence>
<reference evidence="2 3" key="1">
    <citation type="submission" date="2018-05" db="EMBL/GenBank/DDBJ databases">
        <title>Genomic Encyclopedia of Type Strains, Phase I: the one thousand microbial genomes (KMG-I) project.</title>
        <authorList>
            <person name="Kyrpides N."/>
        </authorList>
    </citation>
    <scope>NUCLEOTIDE SEQUENCE [LARGE SCALE GENOMIC DNA]</scope>
    <source>
        <strain evidence="2 3">DSM 15611</strain>
    </source>
</reference>
<comment type="caution">
    <text evidence="2">The sequence shown here is derived from an EMBL/GenBank/DDBJ whole genome shotgun (WGS) entry which is preliminary data.</text>
</comment>
<dbReference type="RefSeq" id="WP_110370483.1">
    <property type="nucleotide sequence ID" value="NZ_QJJX01000040.1"/>
</dbReference>
<proteinExistence type="predicted"/>
<dbReference type="AlphaFoldDB" id="A0A318HQ47"/>
<gene>
    <name evidence="2" type="ORF">EJ73_02456</name>
</gene>
<accession>A0A318HQ47</accession>
<protein>
    <submittedName>
        <fullName evidence="2">Uncharacterized protein</fullName>
    </submittedName>
</protein>
<keyword evidence="3" id="KW-1185">Reference proteome</keyword>
<evidence type="ECO:0000313" key="3">
    <source>
        <dbReference type="Proteomes" id="UP000248314"/>
    </source>
</evidence>
<organism evidence="2 3">
    <name type="scientific">Hoylesella shahii DSM 15611 = JCM 12083</name>
    <dbReference type="NCBI Taxonomy" id="1122991"/>
    <lineage>
        <taxon>Bacteria</taxon>
        <taxon>Pseudomonadati</taxon>
        <taxon>Bacteroidota</taxon>
        <taxon>Bacteroidia</taxon>
        <taxon>Bacteroidales</taxon>
        <taxon>Prevotellaceae</taxon>
        <taxon>Hoylesella</taxon>
    </lineage>
</organism>
<sequence>MRLTKNQFLKAFAATIVLLAVVRAFFPSIAKPSNKEKKSENQVQDISNDVQSQPRASLQPIDGKLKKLKFFKPDGSPVKNRIISVPNYSKAFPDLNDVQLEVANKYGVKPVTDRKEAERRKTELVYVASSPYYYVDKLNNSIPYLVPRAAVLLNDIGRNFFDSLQIKGIPLHKFIVTSVLRSEADVKKLRGHNGNASENSCHRFGTTFDIAYNRYKTVQAPDGPTRRQVRNDTLKWVMSEVLNDLRLNERCYIKYEVKQGCFHITVR</sequence>
<name>A0A318HQ47_9BACT</name>
<evidence type="ECO:0000256" key="1">
    <source>
        <dbReference type="SAM" id="MobiDB-lite"/>
    </source>
</evidence>
<dbReference type="Pfam" id="PF18979">
    <property type="entry name" value="DUF5715"/>
    <property type="match status" value="1"/>
</dbReference>